<proteinExistence type="predicted"/>
<sequence length="185" mass="20674">MVEQDKPENDDSGATRTWESEKKVMGGRKRVGRKPELRNLRDEQYLVLGIGIPPPSLQLLRLNRCQQAGAKQRRMRIEGRRDGVYTTIGRAADSLKSTLCRFEEVAHKQPAEYGMMRGVNVGCGVYSDADKAVPMGRIPIARDANLLRTTTPLPPYLCNAGYLDADQPIRYGAHHLDRKAKGNKA</sequence>
<protein>
    <submittedName>
        <fullName evidence="2">Uncharacterized protein</fullName>
    </submittedName>
</protein>
<dbReference type="Proteomes" id="UP001239213">
    <property type="component" value="Unassembled WGS sequence"/>
</dbReference>
<dbReference type="AlphaFoldDB" id="A0AAI9VAR0"/>
<organism evidence="2 3">
    <name type="scientific">Colletotrichum cuscutae</name>
    <dbReference type="NCBI Taxonomy" id="1209917"/>
    <lineage>
        <taxon>Eukaryota</taxon>
        <taxon>Fungi</taxon>
        <taxon>Dikarya</taxon>
        <taxon>Ascomycota</taxon>
        <taxon>Pezizomycotina</taxon>
        <taxon>Sordariomycetes</taxon>
        <taxon>Hypocreomycetidae</taxon>
        <taxon>Glomerellales</taxon>
        <taxon>Glomerellaceae</taxon>
        <taxon>Colletotrichum</taxon>
        <taxon>Colletotrichum acutatum species complex</taxon>
    </lineage>
</organism>
<evidence type="ECO:0000313" key="3">
    <source>
        <dbReference type="Proteomes" id="UP001239213"/>
    </source>
</evidence>
<evidence type="ECO:0000313" key="2">
    <source>
        <dbReference type="EMBL" id="KAK1477151.1"/>
    </source>
</evidence>
<accession>A0AAI9VAR0</accession>
<evidence type="ECO:0000256" key="1">
    <source>
        <dbReference type="SAM" id="MobiDB-lite"/>
    </source>
</evidence>
<dbReference type="EMBL" id="MPDP01000135">
    <property type="protein sequence ID" value="KAK1477151.1"/>
    <property type="molecule type" value="Genomic_DNA"/>
</dbReference>
<name>A0AAI9VAR0_9PEZI</name>
<gene>
    <name evidence="2" type="ORF">CCUS01_04969</name>
</gene>
<keyword evidence="3" id="KW-1185">Reference proteome</keyword>
<comment type="caution">
    <text evidence="2">The sequence shown here is derived from an EMBL/GenBank/DDBJ whole genome shotgun (WGS) entry which is preliminary data.</text>
</comment>
<feature type="region of interest" description="Disordered" evidence="1">
    <location>
        <begin position="1"/>
        <end position="30"/>
    </location>
</feature>
<reference evidence="2" key="1">
    <citation type="submission" date="2016-11" db="EMBL/GenBank/DDBJ databases">
        <title>The genome sequence of Colletotrichum cuscutae.</title>
        <authorList>
            <person name="Baroncelli R."/>
        </authorList>
    </citation>
    <scope>NUCLEOTIDE SEQUENCE</scope>
    <source>
        <strain evidence="2">IMI 304802</strain>
    </source>
</reference>